<comment type="caution">
    <text evidence="2">The sequence shown here is derived from an EMBL/GenBank/DDBJ whole genome shotgun (WGS) entry which is preliminary data.</text>
</comment>
<gene>
    <name evidence="2" type="ORF">EF294_03320</name>
</gene>
<name>A0A3N4H4N2_9ACTN</name>
<dbReference type="RefSeq" id="WP_123925577.1">
    <property type="nucleotide sequence ID" value="NZ_JBPSDP010000012.1"/>
</dbReference>
<organism evidence="2 3">
    <name type="scientific">Gordonia oryzae</name>
    <dbReference type="NCBI Taxonomy" id="2487349"/>
    <lineage>
        <taxon>Bacteria</taxon>
        <taxon>Bacillati</taxon>
        <taxon>Actinomycetota</taxon>
        <taxon>Actinomycetes</taxon>
        <taxon>Mycobacteriales</taxon>
        <taxon>Gordoniaceae</taxon>
        <taxon>Gordonia</taxon>
    </lineage>
</organism>
<protein>
    <submittedName>
        <fullName evidence="2">Uncharacterized protein</fullName>
    </submittedName>
</protein>
<feature type="region of interest" description="Disordered" evidence="1">
    <location>
        <begin position="180"/>
        <end position="203"/>
    </location>
</feature>
<keyword evidence="3" id="KW-1185">Reference proteome</keyword>
<evidence type="ECO:0000313" key="2">
    <source>
        <dbReference type="EMBL" id="RPA65780.1"/>
    </source>
</evidence>
<proteinExistence type="predicted"/>
<dbReference type="Proteomes" id="UP000267536">
    <property type="component" value="Unassembled WGS sequence"/>
</dbReference>
<dbReference type="OrthoDB" id="4764871at2"/>
<dbReference type="EMBL" id="RKMH01000002">
    <property type="protein sequence ID" value="RPA65780.1"/>
    <property type="molecule type" value="Genomic_DNA"/>
</dbReference>
<feature type="compositionally biased region" description="Basic and acidic residues" evidence="1">
    <location>
        <begin position="180"/>
        <end position="190"/>
    </location>
</feature>
<sequence length="203" mass="23555">MATDLKFMMRVHNLIQDIHLDDDLDANAKLFCLLVLADIARRRTLSPSARLAETVGWINRIDERAGQPYFSRMVIRRDVPRYEREQDTGVCVGEMIRRDGPCGKKVYKTIVDVDPATGREVLIGYCTRHWSLDHEQRAREQRRQWYENGRPRPPVNAGGVLRRHLSTDWDYLYDWADPHRDHAEDGKEPIPPRPTLSLIQGGV</sequence>
<dbReference type="AlphaFoldDB" id="A0A3N4H4N2"/>
<reference evidence="2 3" key="1">
    <citation type="submission" date="2018-11" db="EMBL/GenBank/DDBJ databases">
        <title>Draft genome sequence of Gordonia sp. RS15-1S isolated from rice stems.</title>
        <authorList>
            <person name="Muangham S."/>
        </authorList>
    </citation>
    <scope>NUCLEOTIDE SEQUENCE [LARGE SCALE GENOMIC DNA]</scope>
    <source>
        <strain evidence="2 3">RS15-1S</strain>
    </source>
</reference>
<evidence type="ECO:0000256" key="1">
    <source>
        <dbReference type="SAM" id="MobiDB-lite"/>
    </source>
</evidence>
<accession>A0A3N4H4N2</accession>
<evidence type="ECO:0000313" key="3">
    <source>
        <dbReference type="Proteomes" id="UP000267536"/>
    </source>
</evidence>